<dbReference type="RefSeq" id="WP_090360442.1">
    <property type="nucleotide sequence ID" value="NZ_FNEM01000001.1"/>
</dbReference>
<dbReference type="SUPFAM" id="SSF75169">
    <property type="entry name" value="DsrEFH-like"/>
    <property type="match status" value="1"/>
</dbReference>
<keyword evidence="2" id="KW-1185">Reference proteome</keyword>
<dbReference type="Pfam" id="PF02635">
    <property type="entry name" value="DsrE"/>
    <property type="match status" value="1"/>
</dbReference>
<dbReference type="Proteomes" id="UP000199527">
    <property type="component" value="Unassembled WGS sequence"/>
</dbReference>
<dbReference type="PANTHER" id="PTHR34874">
    <property type="entry name" value="PROTEIN YCHN"/>
    <property type="match status" value="1"/>
</dbReference>
<accession>A0A1G8JXD8</accession>
<dbReference type="EMBL" id="FNEM01000001">
    <property type="protein sequence ID" value="SDI35793.1"/>
    <property type="molecule type" value="Genomic_DNA"/>
</dbReference>
<protein>
    <submittedName>
        <fullName evidence="1">Uncharacterized protein involved in oxidation of intracellular sulfur</fullName>
    </submittedName>
</protein>
<sequence length="119" mass="13047">MTSILMVAHDSPYGSEKLYNALRIALAMQEHADQPVNQRLFLMSDAVVAALAGQQTPDLSYHIGQMIELLLAQGVPVNLCKTCAEARGLTEDKIIDGVQIGTLIELSHWTLHSDKVLHL</sequence>
<dbReference type="PANTHER" id="PTHR34874:SF1">
    <property type="entry name" value="PROTEIN YCHN"/>
    <property type="match status" value="1"/>
</dbReference>
<dbReference type="InterPro" id="IPR027396">
    <property type="entry name" value="DsrEFH-like"/>
</dbReference>
<dbReference type="GO" id="GO:0005829">
    <property type="term" value="C:cytosol"/>
    <property type="evidence" value="ECO:0007669"/>
    <property type="project" value="TreeGrafter"/>
</dbReference>
<proteinExistence type="predicted"/>
<organism evidence="1 2">
    <name type="scientific">Ferrimonas sediminum</name>
    <dbReference type="NCBI Taxonomy" id="718193"/>
    <lineage>
        <taxon>Bacteria</taxon>
        <taxon>Pseudomonadati</taxon>
        <taxon>Pseudomonadota</taxon>
        <taxon>Gammaproteobacteria</taxon>
        <taxon>Alteromonadales</taxon>
        <taxon>Ferrimonadaceae</taxon>
        <taxon>Ferrimonas</taxon>
    </lineage>
</organism>
<reference evidence="2" key="1">
    <citation type="submission" date="2016-10" db="EMBL/GenBank/DDBJ databases">
        <authorList>
            <person name="Varghese N."/>
            <person name="Submissions S."/>
        </authorList>
    </citation>
    <scope>NUCLEOTIDE SEQUENCE [LARGE SCALE GENOMIC DNA]</scope>
    <source>
        <strain evidence="2">DSM 23317</strain>
    </source>
</reference>
<dbReference type="AlphaFoldDB" id="A0A1G8JXD8"/>
<dbReference type="Gene3D" id="3.40.1260.10">
    <property type="entry name" value="DsrEFH-like"/>
    <property type="match status" value="1"/>
</dbReference>
<dbReference type="InterPro" id="IPR003787">
    <property type="entry name" value="Sulphur_relay_DsrE/F-like"/>
</dbReference>
<evidence type="ECO:0000313" key="1">
    <source>
        <dbReference type="EMBL" id="SDI35793.1"/>
    </source>
</evidence>
<evidence type="ECO:0000313" key="2">
    <source>
        <dbReference type="Proteomes" id="UP000199527"/>
    </source>
</evidence>
<dbReference type="OrthoDB" id="9807918at2"/>
<gene>
    <name evidence="1" type="ORF">SAMN04488540_101185</name>
</gene>
<name>A0A1G8JXD8_9GAMM</name>